<dbReference type="EMBL" id="DXAQ01000068">
    <property type="protein sequence ID" value="HIZ89148.1"/>
    <property type="molecule type" value="Genomic_DNA"/>
</dbReference>
<name>A0A9D2GSC0_9BACT</name>
<comment type="caution">
    <text evidence="1">The sequence shown here is derived from an EMBL/GenBank/DDBJ whole genome shotgun (WGS) entry which is preliminary data.</text>
</comment>
<reference evidence="1" key="2">
    <citation type="submission" date="2021-04" db="EMBL/GenBank/DDBJ databases">
        <authorList>
            <person name="Gilroy R."/>
        </authorList>
    </citation>
    <scope>NUCLEOTIDE SEQUENCE</scope>
    <source>
        <strain evidence="1">ChiW4-1371</strain>
    </source>
</reference>
<evidence type="ECO:0000313" key="1">
    <source>
        <dbReference type="EMBL" id="HIZ89148.1"/>
    </source>
</evidence>
<evidence type="ECO:0000313" key="2">
    <source>
        <dbReference type="Proteomes" id="UP000824176"/>
    </source>
</evidence>
<accession>A0A9D2GSC0</accession>
<gene>
    <name evidence="1" type="ORF">H9804_04325</name>
</gene>
<protein>
    <submittedName>
        <fullName evidence="1">Uncharacterized protein</fullName>
    </submittedName>
</protein>
<dbReference type="AlphaFoldDB" id="A0A9D2GSC0"/>
<dbReference type="Proteomes" id="UP000824176">
    <property type="component" value="Unassembled WGS sequence"/>
</dbReference>
<sequence length="155" mass="18836">MKKVKKAYFPYNFILWIFKKTIIWGEIKKAQGSDFCDASISRPSRKEVEMRSWTETSAERKQPNRFIRWLRLFFINTDVYKNKNIRVAMIDPVFLQILTIGKPYELSESHYKHEACHIEQVKRDGRLKFIVKYLFYNIKYGYKNNPYEVEARKYE</sequence>
<organism evidence="1 2">
    <name type="scientific">Candidatus Mucispirillum faecigallinarum</name>
    <dbReference type="NCBI Taxonomy" id="2838699"/>
    <lineage>
        <taxon>Bacteria</taxon>
        <taxon>Pseudomonadati</taxon>
        <taxon>Deferribacterota</taxon>
        <taxon>Deferribacteres</taxon>
        <taxon>Deferribacterales</taxon>
        <taxon>Mucispirillaceae</taxon>
        <taxon>Mucispirillum</taxon>
    </lineage>
</organism>
<proteinExistence type="predicted"/>
<reference evidence="1" key="1">
    <citation type="journal article" date="2021" name="PeerJ">
        <title>Extensive microbial diversity within the chicken gut microbiome revealed by metagenomics and culture.</title>
        <authorList>
            <person name="Gilroy R."/>
            <person name="Ravi A."/>
            <person name="Getino M."/>
            <person name="Pursley I."/>
            <person name="Horton D.L."/>
            <person name="Alikhan N.F."/>
            <person name="Baker D."/>
            <person name="Gharbi K."/>
            <person name="Hall N."/>
            <person name="Watson M."/>
            <person name="Adriaenssens E.M."/>
            <person name="Foster-Nyarko E."/>
            <person name="Jarju S."/>
            <person name="Secka A."/>
            <person name="Antonio M."/>
            <person name="Oren A."/>
            <person name="Chaudhuri R.R."/>
            <person name="La Ragione R."/>
            <person name="Hildebrand F."/>
            <person name="Pallen M.J."/>
        </authorList>
    </citation>
    <scope>NUCLEOTIDE SEQUENCE</scope>
    <source>
        <strain evidence="1">ChiW4-1371</strain>
    </source>
</reference>